<sequence>MQQILPILKHSLSLTLQLFFPFAATLKCPLQPHKPHIDYLDGGSVSFTVAESTADFAHLIGYSPQDVRSFHPFVPEFPPTRTSENGTVCLPLMAIQVTVLPCSGFAVCVNFNHVVADGKAFHRFMKSWAFLCRTKGDLNSLQGSIPFHDRAIVADQKGLEHCFLKEWWDSPIEQSKNRVESVRATTTSKNWGAPSLGILADCRNRLEFPLPSTYFGNCLMAHSVALERKELVGENGIVEAVKAIGNKVKNLESGVLRGAEKWISDVKRIRKLGQPRIVVAGSPRFVVYETDFGWVRPKKSEVVQIDATGSIALADSRDGNGGIEVGLALGRTQMNDFVTILENTFKIML</sequence>
<gene>
    <name evidence="1" type="ORF">L6164_017973</name>
</gene>
<accession>A0ACB9N9Q9</accession>
<protein>
    <submittedName>
        <fullName evidence="1">Uncharacterized protein</fullName>
    </submittedName>
</protein>
<dbReference type="EMBL" id="CM039432">
    <property type="protein sequence ID" value="KAI4333130.1"/>
    <property type="molecule type" value="Genomic_DNA"/>
</dbReference>
<proteinExistence type="predicted"/>
<reference evidence="1 2" key="1">
    <citation type="journal article" date="2022" name="DNA Res.">
        <title>Chromosomal-level genome assembly of the orchid tree Bauhinia variegata (Leguminosae; Cercidoideae) supports the allotetraploid origin hypothesis of Bauhinia.</title>
        <authorList>
            <person name="Zhong Y."/>
            <person name="Chen Y."/>
            <person name="Zheng D."/>
            <person name="Pang J."/>
            <person name="Liu Y."/>
            <person name="Luo S."/>
            <person name="Meng S."/>
            <person name="Qian L."/>
            <person name="Wei D."/>
            <person name="Dai S."/>
            <person name="Zhou R."/>
        </authorList>
    </citation>
    <scope>NUCLEOTIDE SEQUENCE [LARGE SCALE GENOMIC DNA]</scope>
    <source>
        <strain evidence="1">BV-YZ2020</strain>
    </source>
</reference>
<comment type="caution">
    <text evidence="1">The sequence shown here is derived from an EMBL/GenBank/DDBJ whole genome shotgun (WGS) entry which is preliminary data.</text>
</comment>
<evidence type="ECO:0000313" key="2">
    <source>
        <dbReference type="Proteomes" id="UP000828941"/>
    </source>
</evidence>
<name>A0ACB9N9Q9_BAUVA</name>
<dbReference type="Proteomes" id="UP000828941">
    <property type="component" value="Chromosome 7"/>
</dbReference>
<evidence type="ECO:0000313" key="1">
    <source>
        <dbReference type="EMBL" id="KAI4333130.1"/>
    </source>
</evidence>
<organism evidence="1 2">
    <name type="scientific">Bauhinia variegata</name>
    <name type="common">Purple orchid tree</name>
    <name type="synonym">Phanera variegata</name>
    <dbReference type="NCBI Taxonomy" id="167791"/>
    <lineage>
        <taxon>Eukaryota</taxon>
        <taxon>Viridiplantae</taxon>
        <taxon>Streptophyta</taxon>
        <taxon>Embryophyta</taxon>
        <taxon>Tracheophyta</taxon>
        <taxon>Spermatophyta</taxon>
        <taxon>Magnoliopsida</taxon>
        <taxon>eudicotyledons</taxon>
        <taxon>Gunneridae</taxon>
        <taxon>Pentapetalae</taxon>
        <taxon>rosids</taxon>
        <taxon>fabids</taxon>
        <taxon>Fabales</taxon>
        <taxon>Fabaceae</taxon>
        <taxon>Cercidoideae</taxon>
        <taxon>Cercideae</taxon>
        <taxon>Bauhiniinae</taxon>
        <taxon>Bauhinia</taxon>
    </lineage>
</organism>
<keyword evidence="2" id="KW-1185">Reference proteome</keyword>